<keyword evidence="5" id="KW-1185">Reference proteome</keyword>
<keyword evidence="2" id="KW-1133">Transmembrane helix</keyword>
<feature type="transmembrane region" description="Helical" evidence="2">
    <location>
        <begin position="267"/>
        <end position="283"/>
    </location>
</feature>
<feature type="transmembrane region" description="Helical" evidence="2">
    <location>
        <begin position="32"/>
        <end position="51"/>
    </location>
</feature>
<dbReference type="RefSeq" id="WP_111325972.1">
    <property type="nucleotide sequence ID" value="NZ_BIFX01000001.1"/>
</dbReference>
<dbReference type="AlphaFoldDB" id="A0A326TW32"/>
<comment type="caution">
    <text evidence="4">The sequence shown here is derived from an EMBL/GenBank/DDBJ whole genome shotgun (WGS) entry which is preliminary data.</text>
</comment>
<feature type="transmembrane region" description="Helical" evidence="2">
    <location>
        <begin position="210"/>
        <end position="231"/>
    </location>
</feature>
<reference evidence="4 5" key="1">
    <citation type="submission" date="2018-06" db="EMBL/GenBank/DDBJ databases">
        <title>Genomic Encyclopedia of Archaeal and Bacterial Type Strains, Phase II (KMG-II): from individual species to whole genera.</title>
        <authorList>
            <person name="Goeker M."/>
        </authorList>
    </citation>
    <scope>NUCLEOTIDE SEQUENCE [LARGE SCALE GENOMIC DNA]</scope>
    <source>
        <strain evidence="4 5">ATCC BAA-1881</strain>
    </source>
</reference>
<feature type="transmembrane region" description="Helical" evidence="2">
    <location>
        <begin position="90"/>
        <end position="107"/>
    </location>
</feature>
<keyword evidence="2" id="KW-0812">Transmembrane</keyword>
<evidence type="ECO:0000259" key="3">
    <source>
        <dbReference type="Pfam" id="PF00892"/>
    </source>
</evidence>
<evidence type="ECO:0000256" key="2">
    <source>
        <dbReference type="SAM" id="Phobius"/>
    </source>
</evidence>
<name>A0A326TW32_THEHA</name>
<dbReference type="Gene3D" id="1.10.3730.20">
    <property type="match status" value="2"/>
</dbReference>
<feature type="transmembrane region" description="Helical" evidence="2">
    <location>
        <begin position="6"/>
        <end position="23"/>
    </location>
</feature>
<proteinExistence type="inferred from homology"/>
<feature type="transmembrane region" description="Helical" evidence="2">
    <location>
        <begin position="57"/>
        <end position="78"/>
    </location>
</feature>
<feature type="domain" description="EamA" evidence="3">
    <location>
        <begin position="147"/>
        <end position="281"/>
    </location>
</feature>
<feature type="domain" description="EamA" evidence="3">
    <location>
        <begin position="7"/>
        <end position="129"/>
    </location>
</feature>
<dbReference type="PANTHER" id="PTHR22911:SF137">
    <property type="entry name" value="SOLUTE CARRIER FAMILY 35 MEMBER G2-RELATED"/>
    <property type="match status" value="1"/>
</dbReference>
<dbReference type="Pfam" id="PF00892">
    <property type="entry name" value="EamA"/>
    <property type="match status" value="2"/>
</dbReference>
<keyword evidence="2" id="KW-0472">Membrane</keyword>
<gene>
    <name evidence="4" type="ORF">EI42_05732</name>
</gene>
<accession>A0A326TW32</accession>
<feature type="transmembrane region" description="Helical" evidence="2">
    <location>
        <begin position="143"/>
        <end position="164"/>
    </location>
</feature>
<evidence type="ECO:0000313" key="5">
    <source>
        <dbReference type="Proteomes" id="UP000248806"/>
    </source>
</evidence>
<dbReference type="InterPro" id="IPR000620">
    <property type="entry name" value="EamA_dom"/>
</dbReference>
<protein>
    <submittedName>
        <fullName evidence="4">Putative membrane protein</fullName>
    </submittedName>
</protein>
<dbReference type="EMBL" id="QKUF01000037">
    <property type="protein sequence ID" value="PZW21077.1"/>
    <property type="molecule type" value="Genomic_DNA"/>
</dbReference>
<organism evidence="4 5">
    <name type="scientific">Thermosporothrix hazakensis</name>
    <dbReference type="NCBI Taxonomy" id="644383"/>
    <lineage>
        <taxon>Bacteria</taxon>
        <taxon>Bacillati</taxon>
        <taxon>Chloroflexota</taxon>
        <taxon>Ktedonobacteria</taxon>
        <taxon>Ktedonobacterales</taxon>
        <taxon>Thermosporotrichaceae</taxon>
        <taxon>Thermosporothrix</taxon>
    </lineage>
</organism>
<dbReference type="Proteomes" id="UP000248806">
    <property type="component" value="Unassembled WGS sequence"/>
</dbReference>
<evidence type="ECO:0000256" key="1">
    <source>
        <dbReference type="ARBA" id="ARBA00007362"/>
    </source>
</evidence>
<sequence length="284" mass="30554">MSLLSLGLVVGAAAFHACWNLLLKQAKNKQLFLMWALLCTVVCLVCLPFLPPVPAQAWPLLICSAVVEALYYISLAWAYKLGDFSQVYPIARGAAPALLTLWSALFLSETPKATGLLGIGLLVIGLIIVGIGSSLREFSFSKLSFPAIAVALLTALCISIYSAIDGAAVRIADPLPYVLWIFALSAIFAAPFILWRYGARPALLELKVNWFRIVLVGLLSLLTYGAVLFAYSFGQVSYAGSVREVSIVFGAFMGWRFLGEGFGMPRIIGSLLIFAGILVIAILG</sequence>
<feature type="transmembrane region" description="Helical" evidence="2">
    <location>
        <begin position="113"/>
        <end position="131"/>
    </location>
</feature>
<dbReference type="OrthoDB" id="157232at2"/>
<dbReference type="SUPFAM" id="SSF103481">
    <property type="entry name" value="Multidrug resistance efflux transporter EmrE"/>
    <property type="match status" value="2"/>
</dbReference>
<dbReference type="PANTHER" id="PTHR22911">
    <property type="entry name" value="ACYL-MALONYL CONDENSING ENZYME-RELATED"/>
    <property type="match status" value="1"/>
</dbReference>
<evidence type="ECO:0000313" key="4">
    <source>
        <dbReference type="EMBL" id="PZW21077.1"/>
    </source>
</evidence>
<feature type="transmembrane region" description="Helical" evidence="2">
    <location>
        <begin position="176"/>
        <end position="198"/>
    </location>
</feature>
<dbReference type="InterPro" id="IPR037185">
    <property type="entry name" value="EmrE-like"/>
</dbReference>
<comment type="similarity">
    <text evidence="1">Belongs to the EamA transporter family.</text>
</comment>
<dbReference type="GO" id="GO:0016020">
    <property type="term" value="C:membrane"/>
    <property type="evidence" value="ECO:0007669"/>
    <property type="project" value="InterPro"/>
</dbReference>